<dbReference type="Gene3D" id="2.30.30.40">
    <property type="entry name" value="SH3 Domains"/>
    <property type="match status" value="1"/>
</dbReference>
<dbReference type="Pfam" id="PF03831">
    <property type="entry name" value="YjdM"/>
    <property type="match status" value="1"/>
</dbReference>
<dbReference type="OrthoDB" id="9810131at2"/>
<dbReference type="STRING" id="538381.GCA_001696535_02349"/>
<name>A0A285T8N7_9HYPH</name>
<organism evidence="2 3">
    <name type="scientific">Stappia indica</name>
    <dbReference type="NCBI Taxonomy" id="538381"/>
    <lineage>
        <taxon>Bacteria</taxon>
        <taxon>Pseudomonadati</taxon>
        <taxon>Pseudomonadota</taxon>
        <taxon>Alphaproteobacteria</taxon>
        <taxon>Hyphomicrobiales</taxon>
        <taxon>Stappiaceae</taxon>
        <taxon>Stappia</taxon>
    </lineage>
</organism>
<accession>A0A285T8N7</accession>
<evidence type="ECO:0000259" key="1">
    <source>
        <dbReference type="Pfam" id="PF03831"/>
    </source>
</evidence>
<protein>
    <submittedName>
        <fullName evidence="2">Phosphonoacetate hydrolase</fullName>
    </submittedName>
</protein>
<feature type="domain" description="Protein YjdM C-terminal" evidence="1">
    <location>
        <begin position="108"/>
        <end position="174"/>
    </location>
</feature>
<dbReference type="SUPFAM" id="SSF82057">
    <property type="entry name" value="Prokaryotic SH3-related domain"/>
    <property type="match status" value="1"/>
</dbReference>
<dbReference type="RefSeq" id="WP_097175649.1">
    <property type="nucleotide sequence ID" value="NZ_OBML01000009.1"/>
</dbReference>
<reference evidence="2 3" key="1">
    <citation type="submission" date="2017-08" db="EMBL/GenBank/DDBJ databases">
        <authorList>
            <person name="de Groot N.N."/>
        </authorList>
    </citation>
    <scope>NUCLEOTIDE SEQUENCE [LARGE SCALE GENOMIC DNA]</scope>
    <source>
        <strain evidence="2 3">USBA 352</strain>
    </source>
</reference>
<gene>
    <name evidence="2" type="ORF">SAMN05421512_10969</name>
</gene>
<sequence length="174" mass="18429">MTACALCNAEGASAFAVTPREDSVPLCPVCQAGVSEGPQDGPHWRCLNEAIWSPEPAVQVLAWRLLKALPEAPWAREALEIAWLEPDVLAWAEEGSGAAQGEDAIVHVDCNGTVLASGDTVTLIKDLPVKGAGFTAKRGTAVRKIALVPDNANHLEGKVEGQRIVILCQFVKKA</sequence>
<dbReference type="EMBL" id="OBML01000009">
    <property type="protein sequence ID" value="SOC17737.1"/>
    <property type="molecule type" value="Genomic_DNA"/>
</dbReference>
<proteinExistence type="predicted"/>
<dbReference type="InterPro" id="IPR013988">
    <property type="entry name" value="YjdM_C"/>
</dbReference>
<dbReference type="GO" id="GO:0016787">
    <property type="term" value="F:hydrolase activity"/>
    <property type="evidence" value="ECO:0007669"/>
    <property type="project" value="UniProtKB-KW"/>
</dbReference>
<evidence type="ECO:0000313" key="2">
    <source>
        <dbReference type="EMBL" id="SOC17737.1"/>
    </source>
</evidence>
<evidence type="ECO:0000313" key="3">
    <source>
        <dbReference type="Proteomes" id="UP000219331"/>
    </source>
</evidence>
<dbReference type="AlphaFoldDB" id="A0A285T8N7"/>
<dbReference type="Proteomes" id="UP000219331">
    <property type="component" value="Unassembled WGS sequence"/>
</dbReference>
<keyword evidence="3" id="KW-1185">Reference proteome</keyword>
<keyword evidence="2" id="KW-0378">Hydrolase</keyword>